<accession>A0ABR9DPJ4</accession>
<evidence type="ECO:0000313" key="3">
    <source>
        <dbReference type="Proteomes" id="UP000642107"/>
    </source>
</evidence>
<feature type="region of interest" description="Disordered" evidence="1">
    <location>
        <begin position="316"/>
        <end position="358"/>
    </location>
</feature>
<dbReference type="Proteomes" id="UP000642107">
    <property type="component" value="Unassembled WGS sequence"/>
</dbReference>
<comment type="caution">
    <text evidence="2">The sequence shown here is derived from an EMBL/GenBank/DDBJ whole genome shotgun (WGS) entry which is preliminary data.</text>
</comment>
<dbReference type="EMBL" id="JACZDF010000002">
    <property type="protein sequence ID" value="MBD9699038.1"/>
    <property type="molecule type" value="Genomic_DNA"/>
</dbReference>
<dbReference type="RefSeq" id="WP_192278769.1">
    <property type="nucleotide sequence ID" value="NZ_JACZDF010000002.1"/>
</dbReference>
<evidence type="ECO:0000256" key="1">
    <source>
        <dbReference type="SAM" id="MobiDB-lite"/>
    </source>
</evidence>
<organism evidence="2 3">
    <name type="scientific">Flavimobilis rhizosphaerae</name>
    <dbReference type="NCBI Taxonomy" id="2775421"/>
    <lineage>
        <taxon>Bacteria</taxon>
        <taxon>Bacillati</taxon>
        <taxon>Actinomycetota</taxon>
        <taxon>Actinomycetes</taxon>
        <taxon>Micrococcales</taxon>
        <taxon>Jonesiaceae</taxon>
        <taxon>Flavimobilis</taxon>
    </lineage>
</organism>
<sequence length="358" mass="37280">MTGLALVESPLQVLGLVDALLAGSLDPVTAVVRTDPARATFRALATHLSPTLLVSAPTGPGAARRAMIEPADILVLGDPLSGVAQARLLLPGRPSEIVLVDDGTATRLVVDALLGRAPLVRAHVPVALRRRVLGAVASATLARQAGARRLTLRTCVGVPDDDRVALAREGVVVAQHTLGHVRALDVGAPVTEDVVVLGSALADDGLIAADAYDDWLTRTVDDALSAGGTVRYLAHRREPASRLAALARRGVRTDTVPLPAELRLRPGNGVRRVVSLPTSVLLTIGAALVEDGVDVDAQAVPDAWWTAKVPPALRAHLDQPRARLADGPGTARPRQRRSPGDATAAPENPTMPSEARPA</sequence>
<protein>
    <submittedName>
        <fullName evidence="2">Uncharacterized protein</fullName>
    </submittedName>
</protein>
<evidence type="ECO:0000313" key="2">
    <source>
        <dbReference type="EMBL" id="MBD9699038.1"/>
    </source>
</evidence>
<gene>
    <name evidence="2" type="ORF">IGS67_05940</name>
</gene>
<reference evidence="2 3" key="1">
    <citation type="submission" date="2020-09" db="EMBL/GenBank/DDBJ databases">
        <title>Flavimobilis rhizosphaerae sp. nov., isolated from rhizosphere soil of Spartina alterniflora.</title>
        <authorList>
            <person name="Hanqin C."/>
        </authorList>
    </citation>
    <scope>NUCLEOTIDE SEQUENCE [LARGE SCALE GENOMIC DNA]</scope>
    <source>
        <strain evidence="2 3">GY 10621</strain>
    </source>
</reference>
<name>A0ABR9DPJ4_9MICO</name>
<keyword evidence="3" id="KW-1185">Reference proteome</keyword>
<proteinExistence type="predicted"/>